<protein>
    <recommendedName>
        <fullName evidence="1">Thiolase C-terminal domain-containing protein</fullName>
    </recommendedName>
</protein>
<proteinExistence type="predicted"/>
<dbReference type="Proteomes" id="UP000290189">
    <property type="component" value="Unassembled WGS sequence"/>
</dbReference>
<dbReference type="PIRSF" id="PIRSF000429">
    <property type="entry name" value="Ac-CoA_Ac_transf"/>
    <property type="match status" value="1"/>
</dbReference>
<dbReference type="PANTHER" id="PTHR42870">
    <property type="entry name" value="ACETYL-COA C-ACETYLTRANSFERASE"/>
    <property type="match status" value="1"/>
</dbReference>
<evidence type="ECO:0000313" key="2">
    <source>
        <dbReference type="EMBL" id="SPR00028.1"/>
    </source>
</evidence>
<dbReference type="EMBL" id="OVEO01000013">
    <property type="protein sequence ID" value="SPR00028.1"/>
    <property type="molecule type" value="Genomic_DNA"/>
</dbReference>
<sequence>MGSRLPTTLMQQALRAALIDANMSVSDLDALIAVPSLAEPRFMEAHNLSTQIGLLPRPDVIVRTIDTGGAGPISALLEAKRLIETEGRHAVAVVAGDAVSSLSREEFLKRADQSCQDPNGSLPSPVIPHGYDRIAQWQTRTHPVALTRRPHTLDDVLSSPQIAPSTTLLECARRADGAAALIVASSRFMEKGGFPVKRSVEVISGGEASGSLYPPPIDEINENVFSCQQAARIAYAKAHLGVSDIDFFGLYDCFPICLIRAIESVGLAPVGTGGDYVEQAYNEVMSMIANNGLSGARLQEVFPINTHGGLLSFGAPWEAPALYLVIEAIMQLTGQAKSRQIPNAKRALVYGNGGIFSSSAVAILGSGQY</sequence>
<dbReference type="CDD" id="cd00829">
    <property type="entry name" value="SCP-x_thiolase"/>
    <property type="match status" value="1"/>
</dbReference>
<dbReference type="Gene3D" id="3.40.47.10">
    <property type="match status" value="1"/>
</dbReference>
<organism evidence="2 3">
    <name type="scientific">Plasmodiophora brassicae</name>
    <name type="common">Clubroot disease agent</name>
    <dbReference type="NCBI Taxonomy" id="37360"/>
    <lineage>
        <taxon>Eukaryota</taxon>
        <taxon>Sar</taxon>
        <taxon>Rhizaria</taxon>
        <taxon>Endomyxa</taxon>
        <taxon>Phytomyxea</taxon>
        <taxon>Plasmodiophorida</taxon>
        <taxon>Plasmodiophoridae</taxon>
        <taxon>Plasmodiophora</taxon>
    </lineage>
</organism>
<name>A0A3P3YIL5_PLABS</name>
<dbReference type="PANTHER" id="PTHR42870:SF2">
    <property type="entry name" value="LIPID-TRANSFER PROTEIN, PUTATIVE-RELATED"/>
    <property type="match status" value="1"/>
</dbReference>
<dbReference type="SUPFAM" id="SSF53901">
    <property type="entry name" value="Thiolase-like"/>
    <property type="match status" value="2"/>
</dbReference>
<accession>A0A3P3YIL5</accession>
<dbReference type="AlphaFoldDB" id="A0A3P3YIL5"/>
<dbReference type="GO" id="GO:0016747">
    <property type="term" value="F:acyltransferase activity, transferring groups other than amino-acyl groups"/>
    <property type="evidence" value="ECO:0007669"/>
    <property type="project" value="InterPro"/>
</dbReference>
<dbReference type="InterPro" id="IPR055140">
    <property type="entry name" value="Thiolase_C_2"/>
</dbReference>
<dbReference type="Pfam" id="PF22691">
    <property type="entry name" value="Thiolase_C_1"/>
    <property type="match status" value="1"/>
</dbReference>
<feature type="domain" description="Thiolase C-terminal" evidence="1">
    <location>
        <begin position="225"/>
        <end position="365"/>
    </location>
</feature>
<evidence type="ECO:0000259" key="1">
    <source>
        <dbReference type="Pfam" id="PF22691"/>
    </source>
</evidence>
<geneLocation type="mitochondrion" evidence="2"/>
<dbReference type="InterPro" id="IPR002155">
    <property type="entry name" value="Thiolase"/>
</dbReference>
<evidence type="ECO:0000313" key="3">
    <source>
        <dbReference type="Proteomes" id="UP000290189"/>
    </source>
</evidence>
<gene>
    <name evidence="2" type="ORF">PLBR_LOCUS7243</name>
</gene>
<dbReference type="InterPro" id="IPR016039">
    <property type="entry name" value="Thiolase-like"/>
</dbReference>
<reference evidence="2 3" key="1">
    <citation type="submission" date="2018-03" db="EMBL/GenBank/DDBJ databases">
        <authorList>
            <person name="Fogelqvist J."/>
        </authorList>
    </citation>
    <scope>NUCLEOTIDE SEQUENCE [LARGE SCALE GENOMIC DNA]</scope>
</reference>
<keyword evidence="2" id="KW-0496">Mitochondrion</keyword>